<comment type="subcellular location">
    <subcellularLocation>
        <location evidence="3">Nucleus</location>
    </subcellularLocation>
</comment>
<keyword evidence="3" id="KW-0223">Dioxygenase</keyword>
<feature type="domain" description="JmjC" evidence="5">
    <location>
        <begin position="181"/>
        <end position="323"/>
    </location>
</feature>
<dbReference type="GO" id="GO:0005730">
    <property type="term" value="C:nucleolus"/>
    <property type="evidence" value="ECO:0007669"/>
    <property type="project" value="TreeGrafter"/>
</dbReference>
<feature type="signal peptide" evidence="4">
    <location>
        <begin position="1"/>
        <end position="30"/>
    </location>
</feature>
<reference evidence="6" key="1">
    <citation type="submission" date="2021-01" db="EMBL/GenBank/DDBJ databases">
        <authorList>
            <person name="Corre E."/>
            <person name="Pelletier E."/>
            <person name="Niang G."/>
            <person name="Scheremetjew M."/>
            <person name="Finn R."/>
            <person name="Kale V."/>
            <person name="Holt S."/>
            <person name="Cochrane G."/>
            <person name="Meng A."/>
            <person name="Brown T."/>
            <person name="Cohen L."/>
        </authorList>
    </citation>
    <scope>NUCLEOTIDE SEQUENCE</scope>
    <source>
        <strain evidence="6">CCMP 410</strain>
    </source>
</reference>
<dbReference type="InterPro" id="IPR039994">
    <property type="entry name" value="NO66-like"/>
</dbReference>
<dbReference type="PANTHER" id="PTHR13096:SF9">
    <property type="entry name" value="BIFUNCTIONAL LYSINE-SPECIFIC DEMETHYLASE AND HISTIDYL-HYDROXYLASE"/>
    <property type="match status" value="1"/>
</dbReference>
<keyword evidence="4" id="KW-0732">Signal</keyword>
<feature type="chain" id="PRO_5031488080" description="Bifunctional lysine-specific demethylase and histidyl-hydroxylase" evidence="4">
    <location>
        <begin position="31"/>
        <end position="427"/>
    </location>
</feature>
<keyword evidence="2 3" id="KW-0408">Iron</keyword>
<dbReference type="InterPro" id="IPR003347">
    <property type="entry name" value="JmjC_dom"/>
</dbReference>
<dbReference type="GO" id="GO:0032453">
    <property type="term" value="F:histone H3K4 demethylase activity"/>
    <property type="evidence" value="ECO:0007669"/>
    <property type="project" value="TreeGrafter"/>
</dbReference>
<gene>
    <name evidence="6" type="ORF">GOCE00092_LOCUS2628</name>
</gene>
<comment type="cofactor">
    <cofactor evidence="3">
        <name>Fe(2+)</name>
        <dbReference type="ChEBI" id="CHEBI:29033"/>
    </cofactor>
    <text evidence="3">Binds 1 Fe(2+) ion per subunit.</text>
</comment>
<protein>
    <recommendedName>
        <fullName evidence="3">Bifunctional lysine-specific demethylase and histidyl-hydroxylase</fullName>
        <ecNumber evidence="3">1.14.11.-</ecNumber>
    </recommendedName>
</protein>
<keyword evidence="3" id="KW-0805">Transcription regulation</keyword>
<dbReference type="PANTHER" id="PTHR13096">
    <property type="entry name" value="MINA53 MYC INDUCED NUCLEAR ANTIGEN"/>
    <property type="match status" value="1"/>
</dbReference>
<proteinExistence type="inferred from homology"/>
<keyword evidence="3" id="KW-0804">Transcription</keyword>
<dbReference type="GO" id="GO:0051864">
    <property type="term" value="F:histone H3K36 demethylase activity"/>
    <property type="evidence" value="ECO:0007669"/>
    <property type="project" value="TreeGrafter"/>
</dbReference>
<dbReference type="EC" id="1.14.11.-" evidence="3"/>
<evidence type="ECO:0000256" key="1">
    <source>
        <dbReference type="ARBA" id="ARBA00022723"/>
    </source>
</evidence>
<organism evidence="6">
    <name type="scientific">Grammatophora oceanica</name>
    <dbReference type="NCBI Taxonomy" id="210454"/>
    <lineage>
        <taxon>Eukaryota</taxon>
        <taxon>Sar</taxon>
        <taxon>Stramenopiles</taxon>
        <taxon>Ochrophyta</taxon>
        <taxon>Bacillariophyta</taxon>
        <taxon>Fragilariophyceae</taxon>
        <taxon>Fragilariophycidae</taxon>
        <taxon>Rhabdonematales</taxon>
        <taxon>Grammatophoraceae</taxon>
        <taxon>Grammatophora</taxon>
    </lineage>
</organism>
<dbReference type="SUPFAM" id="SSF51197">
    <property type="entry name" value="Clavaminate synthase-like"/>
    <property type="match status" value="1"/>
</dbReference>
<dbReference type="PROSITE" id="PS51184">
    <property type="entry name" value="JMJC"/>
    <property type="match status" value="1"/>
</dbReference>
<comment type="function">
    <text evidence="3">Oxygenase that can act as both a histone lysine demethylase and a ribosomal histidine hydroxylase.</text>
</comment>
<dbReference type="GO" id="GO:0005506">
    <property type="term" value="F:iron ion binding"/>
    <property type="evidence" value="ECO:0007669"/>
    <property type="project" value="UniProtKB-UniRule"/>
</dbReference>
<evidence type="ECO:0000256" key="2">
    <source>
        <dbReference type="ARBA" id="ARBA00023004"/>
    </source>
</evidence>
<keyword evidence="3" id="KW-0539">Nucleus</keyword>
<dbReference type="AlphaFoldDB" id="A0A7S1Y1A8"/>
<evidence type="ECO:0000256" key="4">
    <source>
        <dbReference type="SAM" id="SignalP"/>
    </source>
</evidence>
<comment type="similarity">
    <text evidence="3">Belongs to the ROX family.</text>
</comment>
<evidence type="ECO:0000256" key="3">
    <source>
        <dbReference type="RuleBase" id="RU366061"/>
    </source>
</evidence>
<evidence type="ECO:0000313" key="6">
    <source>
        <dbReference type="EMBL" id="CAD9273720.1"/>
    </source>
</evidence>
<evidence type="ECO:0000259" key="5">
    <source>
        <dbReference type="PROSITE" id="PS51184"/>
    </source>
</evidence>
<dbReference type="Gene3D" id="2.60.120.650">
    <property type="entry name" value="Cupin"/>
    <property type="match status" value="1"/>
</dbReference>
<keyword evidence="1 3" id="KW-0479">Metal-binding</keyword>
<sequence length="427" mass="48904">MQTFLSSWMLHFFFFLAWTAIVTLPGFVDGHEDEVLRPDAPLTLLDSLFPHDSFLHAYETSPLLSRRIADGTENAGVESSDHHESNNIRSVALPPDSYVEANGQQTSAQDVRLYQVNNLFQSQYLDHIFRQPNLEYKLVKKVVRDGEEWLGIMPHERVSTLEDAVMAHHAGFTLVVDKLQNHWPSISEFARELEVETQQTHVSCNLYMTPPNRSGFESHWDWMDVIVLQLAGQKTWSVASEPTVYLSNEELKYKPSLAELNETSWYDTFVLNPGDVLYIPRGHLHNASTVGFLQETSLHLTFGIESTSTSVASLIVDTIKDDHQLISEYLEPIQKLEQQIGGLRQSVTFHPSFQKRRPLKQLFEDGVESIAENLGTTEASNKFRQVVNERYDIGVHSYRRREKTRRMETWEKESAALKARMEAIGAR</sequence>
<name>A0A7S1Y1A8_9STRA</name>
<keyword evidence="3" id="KW-0560">Oxidoreductase</keyword>
<dbReference type="Pfam" id="PF08007">
    <property type="entry name" value="JmjC_2"/>
    <property type="match status" value="1"/>
</dbReference>
<dbReference type="EMBL" id="HBGK01004946">
    <property type="protein sequence ID" value="CAD9273720.1"/>
    <property type="molecule type" value="Transcribed_RNA"/>
</dbReference>
<accession>A0A7S1Y1A8</accession>